<dbReference type="PANTHER" id="PTHR33144">
    <property type="entry name" value="OS10G0409366 PROTEIN-RELATED"/>
    <property type="match status" value="1"/>
</dbReference>
<evidence type="ECO:0000313" key="2">
    <source>
        <dbReference type="EMBL" id="CAD1820414.1"/>
    </source>
</evidence>
<feature type="region of interest" description="Disordered" evidence="1">
    <location>
        <begin position="1"/>
        <end position="62"/>
    </location>
</feature>
<feature type="compositionally biased region" description="Low complexity" evidence="1">
    <location>
        <begin position="37"/>
        <end position="52"/>
    </location>
</feature>
<name>A0A6V7NQ02_ANACO</name>
<gene>
    <name evidence="2" type="ORF">CB5_LOCUS3625</name>
</gene>
<dbReference type="EMBL" id="LR862140">
    <property type="protein sequence ID" value="CAD1820414.1"/>
    <property type="molecule type" value="Genomic_DNA"/>
</dbReference>
<evidence type="ECO:0000256" key="1">
    <source>
        <dbReference type="SAM" id="MobiDB-lite"/>
    </source>
</evidence>
<proteinExistence type="predicted"/>
<dbReference type="PANTHER" id="PTHR33144:SF25">
    <property type="entry name" value="DUF4216 DOMAIN-CONTAINING PROTEIN"/>
    <property type="match status" value="1"/>
</dbReference>
<reference evidence="2" key="1">
    <citation type="submission" date="2020-07" db="EMBL/GenBank/DDBJ databases">
        <authorList>
            <person name="Lin J."/>
        </authorList>
    </citation>
    <scope>NUCLEOTIDE SEQUENCE</scope>
</reference>
<sequence>MVRSKRLRGCTITTLQDNEPQSDRDDLSPTLNPTSLENQPSIEPEPSEENSQVQESTNIEDDDTLEIIDEQGNLKKKRGLTRAKDVWNLPSGQRIKVDWNKFGQPIKKGGGILGGWLGTVARRGNMCPIHYISWKVMPTVPFKLDIVKMTRSKFFLPRDDKIETWVLKSVGRKWKDYKHELKSKYKTANRTQEEIASDLAKKATTTEFSNATKEVEENVYKEKKEKTDMVEHEDLRLETDLYACLPLCSFAHACEGRSLQAGTPELAIAIHSPCGIGRRSGLPWERLIPKVGMLTTTGPLGTVKPDSLRVGLMPDNLRVGLMPDNLRVGLIRVEL</sequence>
<dbReference type="AlphaFoldDB" id="A0A6V7NQ02"/>
<organism evidence="2">
    <name type="scientific">Ananas comosus var. bracteatus</name>
    <name type="common">red pineapple</name>
    <dbReference type="NCBI Taxonomy" id="296719"/>
    <lineage>
        <taxon>Eukaryota</taxon>
        <taxon>Viridiplantae</taxon>
        <taxon>Streptophyta</taxon>
        <taxon>Embryophyta</taxon>
        <taxon>Tracheophyta</taxon>
        <taxon>Spermatophyta</taxon>
        <taxon>Magnoliopsida</taxon>
        <taxon>Liliopsida</taxon>
        <taxon>Poales</taxon>
        <taxon>Bromeliaceae</taxon>
        <taxon>Bromelioideae</taxon>
        <taxon>Ananas</taxon>
    </lineage>
</organism>
<accession>A0A6V7NQ02</accession>
<protein>
    <submittedName>
        <fullName evidence="2">Uncharacterized protein</fullName>
    </submittedName>
</protein>